<keyword evidence="1" id="KW-1133">Transmembrane helix</keyword>
<feature type="transmembrane region" description="Helical" evidence="1">
    <location>
        <begin position="84"/>
        <end position="109"/>
    </location>
</feature>
<organism evidence="2 3">
    <name type="scientific">Hufsiella ginkgonis</name>
    <dbReference type="NCBI Taxonomy" id="2695274"/>
    <lineage>
        <taxon>Bacteria</taxon>
        <taxon>Pseudomonadati</taxon>
        <taxon>Bacteroidota</taxon>
        <taxon>Sphingobacteriia</taxon>
        <taxon>Sphingobacteriales</taxon>
        <taxon>Sphingobacteriaceae</taxon>
        <taxon>Hufsiella</taxon>
    </lineage>
</organism>
<keyword evidence="1" id="KW-0472">Membrane</keyword>
<accession>A0A7K1XVW3</accession>
<evidence type="ECO:0000256" key="1">
    <source>
        <dbReference type="SAM" id="Phobius"/>
    </source>
</evidence>
<proteinExistence type="predicted"/>
<name>A0A7K1XVW3_9SPHI</name>
<protein>
    <submittedName>
        <fullName evidence="2">Uncharacterized protein</fullName>
    </submittedName>
</protein>
<gene>
    <name evidence="2" type="ORF">GS398_07420</name>
</gene>
<dbReference type="EMBL" id="WVHS01000002">
    <property type="protein sequence ID" value="MXV15124.1"/>
    <property type="molecule type" value="Genomic_DNA"/>
</dbReference>
<comment type="caution">
    <text evidence="2">The sequence shown here is derived from an EMBL/GenBank/DDBJ whole genome shotgun (WGS) entry which is preliminary data.</text>
</comment>
<dbReference type="Proteomes" id="UP000451233">
    <property type="component" value="Unassembled WGS sequence"/>
</dbReference>
<dbReference type="RefSeq" id="WP_160906140.1">
    <property type="nucleotide sequence ID" value="NZ_WVHS01000002.1"/>
</dbReference>
<sequence>MLFILIAVFSLLLQFFLPWWIIAPVSAVLAALVGGTARNAFFSSFMAIFVMWIGVSLSKSIPNQHLLSGKVAVMLGLPQSPSSWIIVLLATGIIGGLTASVSALAGYYWRAALKKK</sequence>
<evidence type="ECO:0000313" key="3">
    <source>
        <dbReference type="Proteomes" id="UP000451233"/>
    </source>
</evidence>
<evidence type="ECO:0000313" key="2">
    <source>
        <dbReference type="EMBL" id="MXV15124.1"/>
    </source>
</evidence>
<dbReference type="AlphaFoldDB" id="A0A7K1XVW3"/>
<keyword evidence="3" id="KW-1185">Reference proteome</keyword>
<reference evidence="2 3" key="1">
    <citation type="submission" date="2019-11" db="EMBL/GenBank/DDBJ databases">
        <title>Pedobacter sp. HMF7056 Genome sequencing and assembly.</title>
        <authorList>
            <person name="Kang H."/>
            <person name="Kim H."/>
            <person name="Joh K."/>
        </authorList>
    </citation>
    <scope>NUCLEOTIDE SEQUENCE [LARGE SCALE GENOMIC DNA]</scope>
    <source>
        <strain evidence="2 3">HMF7056</strain>
    </source>
</reference>
<keyword evidence="1" id="KW-0812">Transmembrane</keyword>
<feature type="transmembrane region" description="Helical" evidence="1">
    <location>
        <begin position="40"/>
        <end position="58"/>
    </location>
</feature>